<gene>
    <name evidence="3" type="ORF">CINCED_3A009695</name>
</gene>
<accession>A0A5E4MU26</accession>
<dbReference type="AlphaFoldDB" id="A0A5E4MU26"/>
<keyword evidence="1" id="KW-0175">Coiled coil</keyword>
<keyword evidence="4" id="KW-1185">Reference proteome</keyword>
<protein>
    <submittedName>
        <fullName evidence="3">Uncharacterized protein</fullName>
    </submittedName>
</protein>
<proteinExistence type="predicted"/>
<evidence type="ECO:0000313" key="4">
    <source>
        <dbReference type="Proteomes" id="UP000325440"/>
    </source>
</evidence>
<evidence type="ECO:0000313" key="3">
    <source>
        <dbReference type="EMBL" id="VVC35059.1"/>
    </source>
</evidence>
<reference evidence="3 4" key="1">
    <citation type="submission" date="2019-08" db="EMBL/GenBank/DDBJ databases">
        <authorList>
            <person name="Alioto T."/>
            <person name="Alioto T."/>
            <person name="Gomez Garrido J."/>
        </authorList>
    </citation>
    <scope>NUCLEOTIDE SEQUENCE [LARGE SCALE GENOMIC DNA]</scope>
</reference>
<evidence type="ECO:0000256" key="2">
    <source>
        <dbReference type="SAM" id="MobiDB-lite"/>
    </source>
</evidence>
<dbReference type="Proteomes" id="UP000325440">
    <property type="component" value="Unassembled WGS sequence"/>
</dbReference>
<feature type="non-terminal residue" evidence="3">
    <location>
        <position position="697"/>
    </location>
</feature>
<evidence type="ECO:0000256" key="1">
    <source>
        <dbReference type="SAM" id="Coils"/>
    </source>
</evidence>
<feature type="coiled-coil region" evidence="1">
    <location>
        <begin position="47"/>
        <end position="113"/>
    </location>
</feature>
<organism evidence="3 4">
    <name type="scientific">Cinara cedri</name>
    <dbReference type="NCBI Taxonomy" id="506608"/>
    <lineage>
        <taxon>Eukaryota</taxon>
        <taxon>Metazoa</taxon>
        <taxon>Ecdysozoa</taxon>
        <taxon>Arthropoda</taxon>
        <taxon>Hexapoda</taxon>
        <taxon>Insecta</taxon>
        <taxon>Pterygota</taxon>
        <taxon>Neoptera</taxon>
        <taxon>Paraneoptera</taxon>
        <taxon>Hemiptera</taxon>
        <taxon>Sternorrhyncha</taxon>
        <taxon>Aphidomorpha</taxon>
        <taxon>Aphidoidea</taxon>
        <taxon>Aphididae</taxon>
        <taxon>Lachninae</taxon>
        <taxon>Cinara</taxon>
    </lineage>
</organism>
<dbReference type="EMBL" id="CABPRJ010001042">
    <property type="protein sequence ID" value="VVC35059.1"/>
    <property type="molecule type" value="Genomic_DNA"/>
</dbReference>
<name>A0A5E4MU26_9HEMI</name>
<feature type="region of interest" description="Disordered" evidence="2">
    <location>
        <begin position="651"/>
        <end position="697"/>
    </location>
</feature>
<sequence>MDAGDYKLLQILLGPKYCQLWQYWAAHSVISYNMLSIVKAGDCNLSIKVATKQQKLLEEQKKLLNQKRELLRSGRKEEVEGIKKNQDLVTQLLEITRDEAEKYKDKIKKENKITNNIYRLFHVPKEAGLNKYQTNAAENNCNILSIRNENNTNIYSTSYEYAFGYIAEALDVIGNVVRTSVVDECEKLIKKTEKELNKAANECIGTITKISDNINEVNQTLNGEGGRRIENIIRILPDCKIGGDVSLKDGAHSTVVCVRSITKNVSEFLQESHDNIDKLDCIVKKIEELDAIMKKLTKFQDEKEGARAFLEKALNNIESNVFQKMSDNKIIGKQFVNNMYEKLLNRYLRNLKEGRHVPSGLLRQDVKELGVEKVRNLIESSLNELSPNLMYSKMHELLFTETQKKNPNLNIIKVLMVNGACLYSVKKDQCNNNYDELNKLARKSINIIMMEVHDMLFDFYDNELNLISRFPSKGGEFKKGNSHERVLLTNTGDKKYQNLAQELEGFIVRRKQNQEDGTLGREHTPMWSMLYRIWDLLTFLQTKRSADFKEYKKIDYAMSKFCDVLTYAAVFNDESIMRDYISEVQEKMQSECDKDILGLYRIITGETWAGWWNKTQKWNEVNDHYKAGSCLQRIREAIENRLNMEENDYRRANEQEIEQERREKEQYRQEKEQERREKEQFKQKSEQERREKEQFKQ</sequence>
<dbReference type="OrthoDB" id="8374493at2759"/>